<dbReference type="SUPFAM" id="SSF56801">
    <property type="entry name" value="Acetyl-CoA synthetase-like"/>
    <property type="match status" value="1"/>
</dbReference>
<dbReference type="InterPro" id="IPR020845">
    <property type="entry name" value="AMP-binding_CS"/>
</dbReference>
<dbReference type="InterPro" id="IPR000873">
    <property type="entry name" value="AMP-dep_synth/lig_dom"/>
</dbReference>
<protein>
    <submittedName>
        <fullName evidence="7">Putative nonribosomal peptide synthetase</fullName>
    </submittedName>
</protein>
<dbReference type="CDD" id="cd02440">
    <property type="entry name" value="AdoMet_MTases"/>
    <property type="match status" value="1"/>
</dbReference>
<evidence type="ECO:0000256" key="3">
    <source>
        <dbReference type="ARBA" id="ARBA00022598"/>
    </source>
</evidence>
<dbReference type="GO" id="GO:0031177">
    <property type="term" value="F:phosphopantetheine binding"/>
    <property type="evidence" value="ECO:0007669"/>
    <property type="project" value="TreeGrafter"/>
</dbReference>
<name>F8P2A5_SERL9</name>
<dbReference type="InterPro" id="IPR001242">
    <property type="entry name" value="Condensation_dom"/>
</dbReference>
<dbReference type="GeneID" id="18813512"/>
<dbReference type="InterPro" id="IPR045851">
    <property type="entry name" value="AMP-bd_C_sf"/>
</dbReference>
<dbReference type="InterPro" id="IPR010071">
    <property type="entry name" value="AA_adenyl_dom"/>
</dbReference>
<dbReference type="PROSITE" id="PS50075">
    <property type="entry name" value="CARRIER"/>
    <property type="match status" value="1"/>
</dbReference>
<dbReference type="InterPro" id="IPR029063">
    <property type="entry name" value="SAM-dependent_MTases_sf"/>
</dbReference>
<dbReference type="Pfam" id="PF00668">
    <property type="entry name" value="Condensation"/>
    <property type="match status" value="1"/>
</dbReference>
<dbReference type="Proteomes" id="UP000008064">
    <property type="component" value="Unassembled WGS sequence"/>
</dbReference>
<reference evidence="7" key="1">
    <citation type="submission" date="2011-04" db="EMBL/GenBank/DDBJ databases">
        <title>Evolution of plant cell wall degrading machinery underlies the functional diversity of forest fungi.</title>
        <authorList>
            <consortium name="US DOE Joint Genome Institute (JGI-PGF)"/>
            <person name="Eastwood D.C."/>
            <person name="Floudas D."/>
            <person name="Binder M."/>
            <person name="Majcherczyk A."/>
            <person name="Schneider P."/>
            <person name="Aerts A."/>
            <person name="Asiegbu F.O."/>
            <person name="Baker S.E."/>
            <person name="Barry K."/>
            <person name="Bendiksby M."/>
            <person name="Blumentritt M."/>
            <person name="Coutinho P.M."/>
            <person name="Cullen D."/>
            <person name="Cullen D."/>
            <person name="Gathman A."/>
            <person name="Goodell B."/>
            <person name="Henrissat B."/>
            <person name="Ihrmark K."/>
            <person name="Kauserud H."/>
            <person name="Kohler A."/>
            <person name="LaButti K."/>
            <person name="Lapidus A."/>
            <person name="Lavin J.L."/>
            <person name="Lee Y.-H."/>
            <person name="Lindquist E."/>
            <person name="Lilly W."/>
            <person name="Lucas S."/>
            <person name="Morin E."/>
            <person name="Murat C."/>
            <person name="Oguiza J.A."/>
            <person name="Park J."/>
            <person name="Pisabarro A.G."/>
            <person name="Riley R."/>
            <person name="Rosling A."/>
            <person name="Salamov A."/>
            <person name="Schmidt O."/>
            <person name="Schmutz J."/>
            <person name="Skrede I."/>
            <person name="Stenlid J."/>
            <person name="Wiebenga A."/>
            <person name="Xie X."/>
            <person name="Kues U."/>
            <person name="Hibbett D.S."/>
            <person name="Hoffmeister D."/>
            <person name="Hogberg N."/>
            <person name="Martin F."/>
            <person name="Grigoriev I.V."/>
            <person name="Watkinson S.C."/>
        </authorList>
    </citation>
    <scope>NUCLEOTIDE SEQUENCE</scope>
    <source>
        <strain evidence="7">S7.9</strain>
    </source>
</reference>
<dbReference type="RefSeq" id="XP_007320523.1">
    <property type="nucleotide sequence ID" value="XM_007320461.1"/>
</dbReference>
<dbReference type="NCBIfam" id="TIGR01733">
    <property type="entry name" value="AA-adenyl-dom"/>
    <property type="match status" value="1"/>
</dbReference>
<dbReference type="Pfam" id="PF00501">
    <property type="entry name" value="AMP-binding"/>
    <property type="match status" value="1"/>
</dbReference>
<dbReference type="GO" id="GO:0043041">
    <property type="term" value="P:amino acid activation for nonribosomal peptide biosynthetic process"/>
    <property type="evidence" value="ECO:0007669"/>
    <property type="project" value="TreeGrafter"/>
</dbReference>
<dbReference type="InterPro" id="IPR009081">
    <property type="entry name" value="PP-bd_ACP"/>
</dbReference>
<dbReference type="Gene3D" id="3.30.559.30">
    <property type="entry name" value="Nonribosomal peptide synthetase, condensation domain"/>
    <property type="match status" value="1"/>
</dbReference>
<dbReference type="GO" id="GO:0016874">
    <property type="term" value="F:ligase activity"/>
    <property type="evidence" value="ECO:0007669"/>
    <property type="project" value="UniProtKB-KW"/>
</dbReference>
<dbReference type="OrthoDB" id="408177at2759"/>
<keyword evidence="3" id="KW-0436">Ligase</keyword>
<feature type="region of interest" description="Disordered" evidence="5">
    <location>
        <begin position="1026"/>
        <end position="1045"/>
    </location>
</feature>
<dbReference type="InterPro" id="IPR041698">
    <property type="entry name" value="Methyltransf_25"/>
</dbReference>
<sequence length="1470" mass="163602">MPFNDLIRRFQIQVSLRPDAIAVQDASFTLTYQELDRWSNNLAREIHLRARHLNLEVSSPIAICIPRSALLIVSVLAVVKAGFSYTPLDSAAPLARLDDQVSQCGTSILLVAAGLAGDHISSLGRADTFDIAAFINRTCVQEHQELVPPDSELCDNTLLAVFWTSGSTGRPKGVCIEHESMLNLIDRRLMDIQPGDHVAMTATPSFDVSSLEMWNSLINGATVFILTSSLGDTETTVKFFCEHKIQKVFLPTTVFHRLANDDEISSSLGKTLSWILVGGERLNMASVNNFFHHAPHTRILNGYGSAETTIHATDFEVPRDLSKYDDAAGKPIPVGRPITGVRVFLLDENLHAVGFGIPGEICISGAGLARGYLGESLSSSKRFVTIADIEEPGSSLRIYRTGDLGKFVSSDQGPLLEYVGRIDNQVKIRGQRVELAEVENVLCAGMDGAEESAVIVAEDKMIAYVTKNADSEHDDKKGGTTKDAWDAFQAQYDWENIDPTLTGADFTGWVSMYDGVQIPRPAMEDWLADTLKSIQMKDGDSVLEIGCGTGMILFSLESRYKEYVGIDMSESSVAFVKAQVNRRGLGDKVEVFRGMADELEQLLPAKQRFSLVIINSVTQYFPSGEYLEQILQSCIARVQDGGRIFIGDLRSWGLDKHHDLARILHCDPSPELSTSDIQDRLDRWQLRQTELKVNPSFFYHLANKVGSRVSHVEILPKMMTTRNELSQFRQQVCLHIGSHAPVLLNPASWVEYTTASELDNILSSGASEIIAIHSIPNALVAGQEAALQLLRSDAPPSTATDLIKNATVSEWCSRALSPQDISALAARLGYQVDISWKASGVDRTLAAVFSRTQSELKTNFGDIGLDDQPTNILVESKAPPAKGNEFISKLRARCREKLPSYMIPNHFIMMDALPLTNNGKVDRKLLAEPSSWKDLVSAEAQEVEMYQPENETEGRVQRCVGEVLDMDTAKVPLHTDLIELGLHSFRTPKLLSALRVEFAFDALSYATVYKCATVAALGAYLEREAPKKQNSGNPTLPRESKRREVPYDEEALNKVLLARGFTVADVEDVFETNISQRLPFEEPIPGFCMSHESWTVHTDFDTLIKALETVITRQGALRSTSFSCYSRQVVFRYSQTIRDEVIKVHSPEDVPDVRALLEDPASYAFTPPETWWRFNVIKTNPITLFCCFHQSTLDGWGRQILFGEIESIILGHTLPDPVPFRNFIDYAVNEWARKSSAEWLANRLSSSDAIPFPPCDENLAYSAASVLGPNFERTERLSGITNISHAYGIHSSTLLKAAIALVMRNQTKRSSVAFGQVQFGRNAPVEGITQICGMLINCLVDCVDFRPGDTVLELLRRIQMAQDELMDRSLVNFDEVLRYCNRDFNPFFNFIWNLRTRREPKRTVIQPGALGFDTPVAIIWTTIVDGEDVKVEVDYDASFSQLLPSYTSQFFEAARWLISNIEAQDIDELN</sequence>
<evidence type="ECO:0000256" key="1">
    <source>
        <dbReference type="ARBA" id="ARBA00022450"/>
    </source>
</evidence>
<evidence type="ECO:0000256" key="5">
    <source>
        <dbReference type="SAM" id="MobiDB-lite"/>
    </source>
</evidence>
<dbReference type="Pfam" id="PF00550">
    <property type="entry name" value="PP-binding"/>
    <property type="match status" value="1"/>
</dbReference>
<keyword evidence="1" id="KW-0596">Phosphopantetheine</keyword>
<dbReference type="Gene3D" id="3.30.559.10">
    <property type="entry name" value="Chloramphenicol acetyltransferase-like domain"/>
    <property type="match status" value="1"/>
</dbReference>
<dbReference type="SUPFAM" id="SSF53335">
    <property type="entry name" value="S-adenosyl-L-methionine-dependent methyltransferases"/>
    <property type="match status" value="1"/>
</dbReference>
<evidence type="ECO:0000313" key="7">
    <source>
        <dbReference type="EMBL" id="EGO23283.1"/>
    </source>
</evidence>
<evidence type="ECO:0000256" key="4">
    <source>
        <dbReference type="ARBA" id="ARBA00023268"/>
    </source>
</evidence>
<dbReference type="Gene3D" id="1.10.1200.10">
    <property type="entry name" value="ACP-like"/>
    <property type="match status" value="1"/>
</dbReference>
<organism>
    <name type="scientific">Serpula lacrymans var. lacrymans (strain S7.9)</name>
    <name type="common">Dry rot fungus</name>
    <dbReference type="NCBI Taxonomy" id="578457"/>
    <lineage>
        <taxon>Eukaryota</taxon>
        <taxon>Fungi</taxon>
        <taxon>Dikarya</taxon>
        <taxon>Basidiomycota</taxon>
        <taxon>Agaricomycotina</taxon>
        <taxon>Agaricomycetes</taxon>
        <taxon>Agaricomycetidae</taxon>
        <taxon>Boletales</taxon>
        <taxon>Coniophorineae</taxon>
        <taxon>Serpulaceae</taxon>
        <taxon>Serpula</taxon>
    </lineage>
</organism>
<gene>
    <name evidence="7" type="primary">nps13</name>
    <name evidence="7" type="ORF">SERLADRAFT_416666</name>
</gene>
<dbReference type="InterPro" id="IPR042099">
    <property type="entry name" value="ANL_N_sf"/>
</dbReference>
<evidence type="ECO:0000259" key="6">
    <source>
        <dbReference type="PROSITE" id="PS50075"/>
    </source>
</evidence>
<dbReference type="KEGG" id="sla:SERLADRAFT_416666"/>
<dbReference type="HOGENOM" id="CLU_000022_2_2_1"/>
<dbReference type="PANTHER" id="PTHR45527:SF1">
    <property type="entry name" value="FATTY ACID SYNTHASE"/>
    <property type="match status" value="1"/>
</dbReference>
<dbReference type="PROSITE" id="PS00455">
    <property type="entry name" value="AMP_BINDING"/>
    <property type="match status" value="1"/>
</dbReference>
<dbReference type="InterPro" id="IPR036736">
    <property type="entry name" value="ACP-like_sf"/>
</dbReference>
<dbReference type="GO" id="GO:0044550">
    <property type="term" value="P:secondary metabolite biosynthetic process"/>
    <property type="evidence" value="ECO:0007669"/>
    <property type="project" value="TreeGrafter"/>
</dbReference>
<proteinExistence type="predicted"/>
<dbReference type="SUPFAM" id="SSF52777">
    <property type="entry name" value="CoA-dependent acyltransferases"/>
    <property type="match status" value="2"/>
</dbReference>
<keyword evidence="2" id="KW-0597">Phosphoprotein</keyword>
<accession>F8P2A5</accession>
<dbReference type="Pfam" id="PF13649">
    <property type="entry name" value="Methyltransf_25"/>
    <property type="match status" value="1"/>
</dbReference>
<evidence type="ECO:0000256" key="2">
    <source>
        <dbReference type="ARBA" id="ARBA00022553"/>
    </source>
</evidence>
<dbReference type="GO" id="GO:0005737">
    <property type="term" value="C:cytoplasm"/>
    <property type="evidence" value="ECO:0007669"/>
    <property type="project" value="TreeGrafter"/>
</dbReference>
<keyword evidence="4" id="KW-0511">Multifunctional enzyme</keyword>
<dbReference type="Gene3D" id="3.40.50.12780">
    <property type="entry name" value="N-terminal domain of ligase-like"/>
    <property type="match status" value="1"/>
</dbReference>
<feature type="domain" description="Carrier" evidence="6">
    <location>
        <begin position="947"/>
        <end position="1025"/>
    </location>
</feature>
<dbReference type="Gene3D" id="3.30.300.30">
    <property type="match status" value="2"/>
</dbReference>
<dbReference type="Gene3D" id="3.40.50.150">
    <property type="entry name" value="Vaccinia Virus protein VP39"/>
    <property type="match status" value="1"/>
</dbReference>
<dbReference type="InterPro" id="IPR023213">
    <property type="entry name" value="CAT-like_dom_sf"/>
</dbReference>
<dbReference type="CDD" id="cd05930">
    <property type="entry name" value="A_NRPS"/>
    <property type="match status" value="1"/>
</dbReference>
<dbReference type="EMBL" id="GL945436">
    <property type="protein sequence ID" value="EGO23283.1"/>
    <property type="molecule type" value="Genomic_DNA"/>
</dbReference>
<dbReference type="SUPFAM" id="SSF47336">
    <property type="entry name" value="ACP-like"/>
    <property type="match status" value="1"/>
</dbReference>
<dbReference type="PANTHER" id="PTHR45527">
    <property type="entry name" value="NONRIBOSOMAL PEPTIDE SYNTHETASE"/>
    <property type="match status" value="1"/>
</dbReference>